<feature type="region of interest" description="Disordered" evidence="7">
    <location>
        <begin position="895"/>
        <end position="921"/>
    </location>
</feature>
<dbReference type="EMBL" id="LGRX02006414">
    <property type="protein sequence ID" value="KAK3276717.1"/>
    <property type="molecule type" value="Genomic_DNA"/>
</dbReference>
<dbReference type="InterPro" id="IPR001300">
    <property type="entry name" value="Peptidase_C2_calpain_cat"/>
</dbReference>
<evidence type="ECO:0000313" key="10">
    <source>
        <dbReference type="Proteomes" id="UP001190700"/>
    </source>
</evidence>
<dbReference type="PANTHER" id="PTHR10183">
    <property type="entry name" value="CALPAIN"/>
    <property type="match status" value="1"/>
</dbReference>
<feature type="region of interest" description="Disordered" evidence="7">
    <location>
        <begin position="359"/>
        <end position="385"/>
    </location>
</feature>
<dbReference type="InterPro" id="IPR036213">
    <property type="entry name" value="Calpain_III_sf"/>
</dbReference>
<dbReference type="SMART" id="SM00230">
    <property type="entry name" value="CysPc"/>
    <property type="match status" value="1"/>
</dbReference>
<feature type="active site" evidence="5 6">
    <location>
        <position position="664"/>
    </location>
</feature>
<proteinExistence type="inferred from homology"/>
<dbReference type="Proteomes" id="UP001190700">
    <property type="component" value="Unassembled WGS sequence"/>
</dbReference>
<dbReference type="InterPro" id="IPR022684">
    <property type="entry name" value="Calpain_cysteine_protease"/>
</dbReference>
<evidence type="ECO:0000259" key="8">
    <source>
        <dbReference type="PROSITE" id="PS50203"/>
    </source>
</evidence>
<feature type="active site" evidence="5 6">
    <location>
        <position position="484"/>
    </location>
</feature>
<dbReference type="AlphaFoldDB" id="A0AAE0GEW0"/>
<dbReference type="PANTHER" id="PTHR10183:SF379">
    <property type="entry name" value="CALPAIN-5"/>
    <property type="match status" value="1"/>
</dbReference>
<feature type="compositionally biased region" description="Low complexity" evidence="7">
    <location>
        <begin position="375"/>
        <end position="384"/>
    </location>
</feature>
<dbReference type="PROSITE" id="PS50203">
    <property type="entry name" value="CALPAIN_CAT"/>
    <property type="match status" value="1"/>
</dbReference>
<keyword evidence="3 6" id="KW-0378">Hydrolase</keyword>
<dbReference type="InterPro" id="IPR000169">
    <property type="entry name" value="Pept_cys_AS"/>
</dbReference>
<dbReference type="SUPFAM" id="SSF49758">
    <property type="entry name" value="Calpain large subunit, middle domain (domain III)"/>
    <property type="match status" value="1"/>
</dbReference>
<dbReference type="GO" id="GO:0004198">
    <property type="term" value="F:calcium-dependent cysteine-type endopeptidase activity"/>
    <property type="evidence" value="ECO:0007669"/>
    <property type="project" value="InterPro"/>
</dbReference>
<evidence type="ECO:0000256" key="6">
    <source>
        <dbReference type="PROSITE-ProRule" id="PRU00239"/>
    </source>
</evidence>
<dbReference type="InterPro" id="IPR022683">
    <property type="entry name" value="Calpain_III"/>
</dbReference>
<keyword evidence="10" id="KW-1185">Reference proteome</keyword>
<dbReference type="CDD" id="cd00044">
    <property type="entry name" value="CysPc"/>
    <property type="match status" value="1"/>
</dbReference>
<dbReference type="SUPFAM" id="SSF54001">
    <property type="entry name" value="Cysteine proteinases"/>
    <property type="match status" value="1"/>
</dbReference>
<dbReference type="Gene3D" id="2.60.120.380">
    <property type="match status" value="1"/>
</dbReference>
<gene>
    <name evidence="9" type="ORF">CYMTET_15233</name>
</gene>
<keyword evidence="2 6" id="KW-0645">Protease</keyword>
<dbReference type="Pfam" id="PF00648">
    <property type="entry name" value="Peptidase_C2"/>
    <property type="match status" value="1"/>
</dbReference>
<feature type="active site" evidence="5 6">
    <location>
        <position position="642"/>
    </location>
</feature>
<dbReference type="SMART" id="SM00720">
    <property type="entry name" value="calpain_III"/>
    <property type="match status" value="1"/>
</dbReference>
<accession>A0AAE0GEW0</accession>
<evidence type="ECO:0000256" key="7">
    <source>
        <dbReference type="SAM" id="MobiDB-lite"/>
    </source>
</evidence>
<comment type="caution">
    <text evidence="9">The sequence shown here is derived from an EMBL/GenBank/DDBJ whole genome shotgun (WGS) entry which is preliminary data.</text>
</comment>
<evidence type="ECO:0000256" key="1">
    <source>
        <dbReference type="ARBA" id="ARBA00007623"/>
    </source>
</evidence>
<organism evidence="9 10">
    <name type="scientific">Cymbomonas tetramitiformis</name>
    <dbReference type="NCBI Taxonomy" id="36881"/>
    <lineage>
        <taxon>Eukaryota</taxon>
        <taxon>Viridiplantae</taxon>
        <taxon>Chlorophyta</taxon>
        <taxon>Pyramimonadophyceae</taxon>
        <taxon>Pyramimonadales</taxon>
        <taxon>Pyramimonadaceae</taxon>
        <taxon>Cymbomonas</taxon>
    </lineage>
</organism>
<reference evidence="9 10" key="1">
    <citation type="journal article" date="2015" name="Genome Biol. Evol.">
        <title>Comparative Genomics of a Bacterivorous Green Alga Reveals Evolutionary Causalities and Consequences of Phago-Mixotrophic Mode of Nutrition.</title>
        <authorList>
            <person name="Burns J.A."/>
            <person name="Paasch A."/>
            <person name="Narechania A."/>
            <person name="Kim E."/>
        </authorList>
    </citation>
    <scope>NUCLEOTIDE SEQUENCE [LARGE SCALE GENOMIC DNA]</scope>
    <source>
        <strain evidence="9 10">PLY_AMNH</strain>
    </source>
</reference>
<keyword evidence="4 6" id="KW-0788">Thiol protease</keyword>
<dbReference type="Pfam" id="PF01067">
    <property type="entry name" value="Calpain_III"/>
    <property type="match status" value="1"/>
</dbReference>
<dbReference type="Gene3D" id="3.90.70.10">
    <property type="entry name" value="Cysteine proteinases"/>
    <property type="match status" value="1"/>
</dbReference>
<evidence type="ECO:0000256" key="3">
    <source>
        <dbReference type="ARBA" id="ARBA00022801"/>
    </source>
</evidence>
<protein>
    <recommendedName>
        <fullName evidence="8">Calpain catalytic domain-containing protein</fullName>
    </recommendedName>
</protein>
<dbReference type="InterPro" id="IPR038765">
    <property type="entry name" value="Papain-like_cys_pep_sf"/>
</dbReference>
<feature type="domain" description="Calpain catalytic" evidence="8">
    <location>
        <begin position="421"/>
        <end position="721"/>
    </location>
</feature>
<evidence type="ECO:0000256" key="4">
    <source>
        <dbReference type="ARBA" id="ARBA00022807"/>
    </source>
</evidence>
<feature type="compositionally biased region" description="Pro residues" evidence="7">
    <location>
        <begin position="361"/>
        <end position="373"/>
    </location>
</feature>
<dbReference type="InterPro" id="IPR022682">
    <property type="entry name" value="Calpain_domain_III"/>
</dbReference>
<evidence type="ECO:0000256" key="2">
    <source>
        <dbReference type="ARBA" id="ARBA00022670"/>
    </source>
</evidence>
<evidence type="ECO:0000256" key="5">
    <source>
        <dbReference type="PIRSR" id="PIRSR622684-1"/>
    </source>
</evidence>
<dbReference type="PROSITE" id="PS00139">
    <property type="entry name" value="THIOL_PROTEASE_CYS"/>
    <property type="match status" value="1"/>
</dbReference>
<evidence type="ECO:0000313" key="9">
    <source>
        <dbReference type="EMBL" id="KAK3276717.1"/>
    </source>
</evidence>
<sequence>MRSCPPRAVAPLCPSGTIDGFVNWPHGAYGALHKQLCSTKELRWPESGKGYVKSLVCDWNADTGVVVCASRNWSGTLEGNAEGGTLCFRNSLKWTISLRAMPAAAAGGNSARQEPETGAVEELEYLGLAQRNEETLGAFQANAVFCPAAGAIQLNKLTWTPVQGRKAVTAATCEWNTATGEVLVRSQEWSGTLMGNAAGGNLVLTTPSGCQITLVHDKSGAGTAAMEGGDSPSPEPEPEVRQEYLGLITSEGTHAVGTEVFGTISATAVFDRTGEIRLDQATYAPINGKGYVKDLVCEWDTTSGLVKNIARKWGGWLEPNEPGADLLFQNKFGSILHFRVATEEWAAYVAAEVERTTASLAPPPAPAPAPKPTAPKKTPTSTSSQTYFTYGHERTDRYLAAVQAQADNLEQIAAECSPESPFEDSLFAPGPSSLFHDPQNPPADGDNDLRFQWLRPREFCPGDPELFRDGAGAADVCQGCLGDCWFISAMAILAAGDEELLHKLVVSHEYADRGLYVFQFFKNGDWRKVAIDDRIPCKRSGSPAYASCPDPNEIWVPLMEKAYAKLHGNYEDIQSGCTEEGLRDLTGGASQDIDLEDHPEWGEEDVLRLITGFQQEGHLLGCSFSKGGEMENRLSNGLLERHAYSLLGTRTDIEGHPPLVKVRNPWGEGEWTGRYSDDDVAVWTPELMEALDHRCINDGTFWMSLEDFTQAVSAIEVCRLFRKQAGWSMARQLGEWTLPDFAAGVNDSCREEQNPQIHIMLETDDGAEAEEGSAGVPAFILLSQADARMNRGVYKNRASRSIGFLVGKNEEFGIRAEKLYYSTLVGKSGWCNSRTAWFEVSLLPGQSYVVVPTTFAGNEEAPFIVSVYARVAQERLKMRGGVELEEVPIDQLEAGGAEGDSSQVVEIDPMEDLDPREKVDPDTRGAQRFCVKLVAELTEGVAASRKQIDELIDTSTSYQLMTVGGSQSAAAQTHREAAREAAHALQDALIRAAEAAQALREATDQILVDDPDMQESE</sequence>
<comment type="similarity">
    <text evidence="1">Belongs to the peptidase C2 family.</text>
</comment>
<dbReference type="GO" id="GO:0006508">
    <property type="term" value="P:proteolysis"/>
    <property type="evidence" value="ECO:0007669"/>
    <property type="project" value="UniProtKB-KW"/>
</dbReference>
<name>A0AAE0GEW0_9CHLO</name>
<dbReference type="PRINTS" id="PR00704">
    <property type="entry name" value="CALPAIN"/>
</dbReference>